<protein>
    <submittedName>
        <fullName evidence="1">Uncharacterized protein</fullName>
    </submittedName>
</protein>
<dbReference type="Proteomes" id="UP000055590">
    <property type="component" value="Chromosome"/>
</dbReference>
<name>A0A0K1P902_9BACT</name>
<gene>
    <name evidence="1" type="ORF">AKJ08_0278</name>
</gene>
<dbReference type="EMBL" id="CP012332">
    <property type="protein sequence ID" value="AKU89891.1"/>
    <property type="molecule type" value="Genomic_DNA"/>
</dbReference>
<sequence length="58" mass="6518">MTLSRSELERLRGIADIARRLRSAQHRVLQSANTDEMLEAVREEARSLRALDAALAEA</sequence>
<dbReference type="AlphaFoldDB" id="A0A0K1P902"/>
<reference evidence="1 2" key="1">
    <citation type="submission" date="2015-08" db="EMBL/GenBank/DDBJ databases">
        <authorList>
            <person name="Babu N.S."/>
            <person name="Beckwith C.J."/>
            <person name="Beseler K.G."/>
            <person name="Brison A."/>
            <person name="Carone J.V."/>
            <person name="Caskin T.P."/>
            <person name="Diamond M."/>
            <person name="Durham M.E."/>
            <person name="Foxe J.M."/>
            <person name="Go M."/>
            <person name="Henderson B.A."/>
            <person name="Jones I.B."/>
            <person name="McGettigan J.A."/>
            <person name="Micheletti S.J."/>
            <person name="Nasrallah M.E."/>
            <person name="Ortiz D."/>
            <person name="Piller C.R."/>
            <person name="Privatt S.R."/>
            <person name="Schneider S.L."/>
            <person name="Sharp S."/>
            <person name="Smith T.C."/>
            <person name="Stanton J.D."/>
            <person name="Ullery H.E."/>
            <person name="Wilson R.J."/>
            <person name="Serrano M.G."/>
            <person name="Buck G."/>
            <person name="Lee V."/>
            <person name="Wang Y."/>
            <person name="Carvalho R."/>
            <person name="Voegtly L."/>
            <person name="Shi R."/>
            <person name="Duckworth R."/>
            <person name="Johnson A."/>
            <person name="Loviza R."/>
            <person name="Walstead R."/>
            <person name="Shah Z."/>
            <person name="Kiflezghi M."/>
            <person name="Wade K."/>
            <person name="Ball S.L."/>
            <person name="Bradley K.W."/>
            <person name="Asai D.J."/>
            <person name="Bowman C.A."/>
            <person name="Russell D.A."/>
            <person name="Pope W.H."/>
            <person name="Jacobs-Sera D."/>
            <person name="Hendrix R.W."/>
            <person name="Hatfull G.F."/>
        </authorList>
    </citation>
    <scope>NUCLEOTIDE SEQUENCE [LARGE SCALE GENOMIC DNA]</scope>
    <source>
        <strain evidence="1 2">DSM 27710</strain>
    </source>
</reference>
<dbReference type="KEGG" id="vin:AKJ08_0278"/>
<keyword evidence="2" id="KW-1185">Reference proteome</keyword>
<proteinExistence type="predicted"/>
<organism evidence="1 2">
    <name type="scientific">Vulgatibacter incomptus</name>
    <dbReference type="NCBI Taxonomy" id="1391653"/>
    <lineage>
        <taxon>Bacteria</taxon>
        <taxon>Pseudomonadati</taxon>
        <taxon>Myxococcota</taxon>
        <taxon>Myxococcia</taxon>
        <taxon>Myxococcales</taxon>
        <taxon>Cystobacterineae</taxon>
        <taxon>Vulgatibacteraceae</taxon>
        <taxon>Vulgatibacter</taxon>
    </lineage>
</organism>
<evidence type="ECO:0000313" key="2">
    <source>
        <dbReference type="Proteomes" id="UP000055590"/>
    </source>
</evidence>
<evidence type="ECO:0000313" key="1">
    <source>
        <dbReference type="EMBL" id="AKU89891.1"/>
    </source>
</evidence>
<accession>A0A0K1P902</accession>